<dbReference type="RefSeq" id="WP_228427212.1">
    <property type="nucleotide sequence ID" value="NZ_JAJFNJ020000003.1"/>
</dbReference>
<evidence type="ECO:0000313" key="1">
    <source>
        <dbReference type="EMBL" id="MEC3889797.1"/>
    </source>
</evidence>
<comment type="caution">
    <text evidence="1">The sequence shown here is derived from an EMBL/GenBank/DDBJ whole genome shotgun (WGS) entry which is preliminary data.</text>
</comment>
<dbReference type="AlphaFoldDB" id="A0AAJ2X5T9"/>
<proteinExistence type="predicted"/>
<protein>
    <submittedName>
        <fullName evidence="1">Uncharacterized protein</fullName>
    </submittedName>
</protein>
<evidence type="ECO:0000313" key="2">
    <source>
        <dbReference type="Proteomes" id="UP001297361"/>
    </source>
</evidence>
<reference evidence="1" key="2">
    <citation type="submission" date="2024-01" db="EMBL/GenBank/DDBJ databases">
        <title>Long-read genome sequencing of X. campestris pv. papavericola.</title>
        <authorList>
            <person name="Hussain R.M.F."/>
            <person name="Greer S."/>
            <person name="Harrison J."/>
            <person name="Grant M."/>
            <person name="Vicente J."/>
            <person name="Studholme D.J."/>
        </authorList>
    </citation>
    <scope>NUCLEOTIDE SEQUENCE</scope>
    <source>
        <strain evidence="1">NCPPB 2970</strain>
    </source>
</reference>
<name>A0AAJ2X5T9_XANCA</name>
<dbReference type="EMBL" id="JAJFNJ020000003">
    <property type="protein sequence ID" value="MEC3889797.1"/>
    <property type="molecule type" value="Genomic_DNA"/>
</dbReference>
<accession>A0AAJ2X5T9</accession>
<reference evidence="1" key="1">
    <citation type="submission" date="2021-10" db="EMBL/GenBank/DDBJ databases">
        <authorList>
            <person name="Hussein R."/>
            <person name="Harrison J."/>
            <person name="Studholme D.J."/>
            <person name="Vicente J."/>
            <person name="Grant M."/>
        </authorList>
    </citation>
    <scope>NUCLEOTIDE SEQUENCE</scope>
    <source>
        <strain evidence="1">NCPPB 2970</strain>
    </source>
</reference>
<organism evidence="1 2">
    <name type="scientific">Xanthomonas campestris pv. papavericola</name>
    <dbReference type="NCBI Taxonomy" id="487881"/>
    <lineage>
        <taxon>Bacteria</taxon>
        <taxon>Pseudomonadati</taxon>
        <taxon>Pseudomonadota</taxon>
        <taxon>Gammaproteobacteria</taxon>
        <taxon>Lysobacterales</taxon>
        <taxon>Lysobacteraceae</taxon>
        <taxon>Xanthomonas</taxon>
    </lineage>
</organism>
<sequence length="117" mass="13326">MTDTYNLDLRPPCWPVGEQCPNSCAADLHRRVVTNHVELTGPWAGWRLAGRDLVAPSGERIPERRLRGLLWHANASDIRDSVRRRNAKRKAVQQSMVKVVVVDLGEWRDRHFGHIAG</sequence>
<dbReference type="Proteomes" id="UP001297361">
    <property type="component" value="Unassembled WGS sequence"/>
</dbReference>
<gene>
    <name evidence="1" type="ORF">LLE72_019085</name>
</gene>